<feature type="compositionally biased region" description="Polar residues" evidence="1">
    <location>
        <begin position="57"/>
        <end position="67"/>
    </location>
</feature>
<organism evidence="2 3">
    <name type="scientific">Ditylenchus dipsaci</name>
    <dbReference type="NCBI Taxonomy" id="166011"/>
    <lineage>
        <taxon>Eukaryota</taxon>
        <taxon>Metazoa</taxon>
        <taxon>Ecdysozoa</taxon>
        <taxon>Nematoda</taxon>
        <taxon>Chromadorea</taxon>
        <taxon>Rhabditida</taxon>
        <taxon>Tylenchina</taxon>
        <taxon>Tylenchomorpha</taxon>
        <taxon>Sphaerularioidea</taxon>
        <taxon>Anguinidae</taxon>
        <taxon>Anguininae</taxon>
        <taxon>Ditylenchus</taxon>
    </lineage>
</organism>
<feature type="region of interest" description="Disordered" evidence="1">
    <location>
        <begin position="46"/>
        <end position="126"/>
    </location>
</feature>
<evidence type="ECO:0000256" key="1">
    <source>
        <dbReference type="SAM" id="MobiDB-lite"/>
    </source>
</evidence>
<protein>
    <submittedName>
        <fullName evidence="3">Uncharacterized protein</fullName>
    </submittedName>
</protein>
<dbReference type="WBParaSite" id="jg5812">
    <property type="protein sequence ID" value="jg5812"/>
    <property type="gene ID" value="jg5812"/>
</dbReference>
<feature type="compositionally biased region" description="Polar residues" evidence="1">
    <location>
        <begin position="81"/>
        <end position="94"/>
    </location>
</feature>
<name>A0A915EGJ0_9BILA</name>
<dbReference type="Proteomes" id="UP000887574">
    <property type="component" value="Unplaced"/>
</dbReference>
<accession>A0A915EGJ0</accession>
<keyword evidence="2" id="KW-1185">Reference proteome</keyword>
<evidence type="ECO:0000313" key="3">
    <source>
        <dbReference type="WBParaSite" id="jg5812"/>
    </source>
</evidence>
<evidence type="ECO:0000313" key="2">
    <source>
        <dbReference type="Proteomes" id="UP000887574"/>
    </source>
</evidence>
<feature type="compositionally biased region" description="Polar residues" evidence="1">
    <location>
        <begin position="102"/>
        <end position="126"/>
    </location>
</feature>
<proteinExistence type="predicted"/>
<sequence>MATNPGYRGSTPPGYITEVLLLLSTDTQPSSKGVMLTRLTIPSSVSRPMSNAHLRPRTSSFWKSGTTGKKVPSYAAASISLPHTPSDQQSTIVQASLKASEHNSNTEQSTGEEQNQSQSSEVLKKA</sequence>
<dbReference type="AlphaFoldDB" id="A0A915EGJ0"/>
<reference evidence="3" key="1">
    <citation type="submission" date="2022-11" db="UniProtKB">
        <authorList>
            <consortium name="WormBaseParasite"/>
        </authorList>
    </citation>
    <scope>IDENTIFICATION</scope>
</reference>